<dbReference type="GeneID" id="20198107"/>
<keyword evidence="1" id="KW-1133">Transmembrane helix</keyword>
<gene>
    <name evidence="3" type="primary">20198107</name>
    <name evidence="2" type="ORF">HELRODRAFT_158961</name>
</gene>
<dbReference type="EMBL" id="AMQM01000166">
    <property type="status" value="NOT_ANNOTATED_CDS"/>
    <property type="molecule type" value="Genomic_DNA"/>
</dbReference>
<dbReference type="STRING" id="6412.T1ENF7"/>
<dbReference type="EnsemblMetazoa" id="HelroT158961">
    <property type="protein sequence ID" value="HelroP158961"/>
    <property type="gene ID" value="HelroG158961"/>
</dbReference>
<organism evidence="3 4">
    <name type="scientific">Helobdella robusta</name>
    <name type="common">Californian leech</name>
    <dbReference type="NCBI Taxonomy" id="6412"/>
    <lineage>
        <taxon>Eukaryota</taxon>
        <taxon>Metazoa</taxon>
        <taxon>Spiralia</taxon>
        <taxon>Lophotrochozoa</taxon>
        <taxon>Annelida</taxon>
        <taxon>Clitellata</taxon>
        <taxon>Hirudinea</taxon>
        <taxon>Rhynchobdellida</taxon>
        <taxon>Glossiphoniidae</taxon>
        <taxon>Helobdella</taxon>
    </lineage>
</organism>
<protein>
    <recommendedName>
        <fullName evidence="5">Integrin alpha-2 domain-containing protein</fullName>
    </recommendedName>
</protein>
<keyword evidence="1" id="KW-0812">Transmembrane</keyword>
<reference evidence="3" key="3">
    <citation type="submission" date="2015-06" db="UniProtKB">
        <authorList>
            <consortium name="EnsemblMetazoa"/>
        </authorList>
    </citation>
    <scope>IDENTIFICATION</scope>
</reference>
<proteinExistence type="predicted"/>
<dbReference type="HOGENOM" id="CLU_1295615_0_0_1"/>
<dbReference type="PROSITE" id="PS00242">
    <property type="entry name" value="INTEGRIN_ALPHA"/>
    <property type="match status" value="1"/>
</dbReference>
<dbReference type="RefSeq" id="XP_009009149.1">
    <property type="nucleotide sequence ID" value="XM_009010901.1"/>
</dbReference>
<dbReference type="InterPro" id="IPR018184">
    <property type="entry name" value="Integrin_alpha_C_CS"/>
</dbReference>
<evidence type="ECO:0000313" key="4">
    <source>
        <dbReference type="Proteomes" id="UP000015101"/>
    </source>
</evidence>
<evidence type="ECO:0000256" key="1">
    <source>
        <dbReference type="SAM" id="Phobius"/>
    </source>
</evidence>
<dbReference type="Gene3D" id="1.20.5.930">
    <property type="entry name" value="Bicelle-embedded integrin alpha(iib) transmembrane segment"/>
    <property type="match status" value="1"/>
</dbReference>
<dbReference type="InParanoid" id="T1ENF7"/>
<feature type="transmembrane region" description="Helical" evidence="1">
    <location>
        <begin position="124"/>
        <end position="141"/>
    </location>
</feature>
<evidence type="ECO:0000313" key="3">
    <source>
        <dbReference type="EnsemblMetazoa" id="HelroP158961"/>
    </source>
</evidence>
<dbReference type="EMBL" id="KB095811">
    <property type="protein sequence ID" value="ESO12429.1"/>
    <property type="molecule type" value="Genomic_DNA"/>
</dbReference>
<evidence type="ECO:0008006" key="5">
    <source>
        <dbReference type="Google" id="ProtNLM"/>
    </source>
</evidence>
<evidence type="ECO:0000313" key="2">
    <source>
        <dbReference type="EMBL" id="ESO12429.1"/>
    </source>
</evidence>
<dbReference type="Proteomes" id="UP000015101">
    <property type="component" value="Unassembled WGS sequence"/>
</dbReference>
<dbReference type="KEGG" id="hro:HELRODRAFT_158961"/>
<reference evidence="2 4" key="2">
    <citation type="journal article" date="2013" name="Nature">
        <title>Insights into bilaterian evolution from three spiralian genomes.</title>
        <authorList>
            <person name="Simakov O."/>
            <person name="Marletaz F."/>
            <person name="Cho S.J."/>
            <person name="Edsinger-Gonzales E."/>
            <person name="Havlak P."/>
            <person name="Hellsten U."/>
            <person name="Kuo D.H."/>
            <person name="Larsson T."/>
            <person name="Lv J."/>
            <person name="Arendt D."/>
            <person name="Savage R."/>
            <person name="Osoegawa K."/>
            <person name="de Jong P."/>
            <person name="Grimwood J."/>
            <person name="Chapman J.A."/>
            <person name="Shapiro H."/>
            <person name="Aerts A."/>
            <person name="Otillar R.P."/>
            <person name="Terry A.Y."/>
            <person name="Boore J.L."/>
            <person name="Grigoriev I.V."/>
            <person name="Lindberg D.R."/>
            <person name="Seaver E.C."/>
            <person name="Weisblat D.A."/>
            <person name="Putnam N.H."/>
            <person name="Rokhsar D.S."/>
        </authorList>
    </citation>
    <scope>NUCLEOTIDE SEQUENCE</scope>
</reference>
<dbReference type="PANTHER" id="PTHR23220:SF122">
    <property type="entry name" value="INTEGRIN ALPHA-PS1"/>
    <property type="match status" value="1"/>
</dbReference>
<reference evidence="4" key="1">
    <citation type="submission" date="2012-12" db="EMBL/GenBank/DDBJ databases">
        <authorList>
            <person name="Hellsten U."/>
            <person name="Grimwood J."/>
            <person name="Chapman J.A."/>
            <person name="Shapiro H."/>
            <person name="Aerts A."/>
            <person name="Otillar R.P."/>
            <person name="Terry A.Y."/>
            <person name="Boore J.L."/>
            <person name="Simakov O."/>
            <person name="Marletaz F."/>
            <person name="Cho S.-J."/>
            <person name="Edsinger-Gonzales E."/>
            <person name="Havlak P."/>
            <person name="Kuo D.-H."/>
            <person name="Larsson T."/>
            <person name="Lv J."/>
            <person name="Arendt D."/>
            <person name="Savage R."/>
            <person name="Osoegawa K."/>
            <person name="de Jong P."/>
            <person name="Lindberg D.R."/>
            <person name="Seaver E.C."/>
            <person name="Weisblat D.A."/>
            <person name="Putnam N.H."/>
            <person name="Grigoriev I.V."/>
            <person name="Rokhsar D.S."/>
        </authorList>
    </citation>
    <scope>NUCLEOTIDE SEQUENCE</scope>
</reference>
<keyword evidence="1" id="KW-0472">Membrane</keyword>
<dbReference type="OrthoDB" id="5317514at2759"/>
<dbReference type="AlphaFoldDB" id="T1ENF7"/>
<keyword evidence="4" id="KW-1185">Reference proteome</keyword>
<sequence>MILFNVSNIIFIEVLDKRGSCHYPSHIVDTLKLNPDRTKLVDKSDEQLYDKSSTLPECQAVHNIQPFCEIINCQINSLEPSESSVIKIRTSFSAVMKRPKYQYIPALQIRVSIKSTSQMMPQRSFFQHFVVKSQFFLYIALTVELMKAELKEKVSWWIYAVAGAAGFLMLCLMVLCLWKCGFFKRKKYEHLVTVTKKEEFEDDSKKAPSSLTS</sequence>
<name>T1ENF7_HELRO</name>
<accession>T1ENF7</accession>
<feature type="transmembrane region" description="Helical" evidence="1">
    <location>
        <begin position="156"/>
        <end position="178"/>
    </location>
</feature>
<dbReference type="PANTHER" id="PTHR23220">
    <property type="entry name" value="INTEGRIN ALPHA"/>
    <property type="match status" value="1"/>
</dbReference>
<dbReference type="CTD" id="20198107"/>